<organism evidence="2">
    <name type="scientific">Culicoides sonorensis</name>
    <name type="common">Biting midge</name>
    <dbReference type="NCBI Taxonomy" id="179676"/>
    <lineage>
        <taxon>Eukaryota</taxon>
        <taxon>Metazoa</taxon>
        <taxon>Ecdysozoa</taxon>
        <taxon>Arthropoda</taxon>
        <taxon>Hexapoda</taxon>
        <taxon>Insecta</taxon>
        <taxon>Pterygota</taxon>
        <taxon>Neoptera</taxon>
        <taxon>Endopterygota</taxon>
        <taxon>Diptera</taxon>
        <taxon>Nematocera</taxon>
        <taxon>Chironomoidea</taxon>
        <taxon>Ceratopogonidae</taxon>
        <taxon>Ceratopogoninae</taxon>
        <taxon>Culicoides</taxon>
        <taxon>Monoculicoides</taxon>
    </lineage>
</organism>
<dbReference type="VEuPathDB" id="VectorBase:CSON009160"/>
<dbReference type="EMBL" id="UFQS01000035">
    <property type="protein sequence ID" value="SSW97949.1"/>
    <property type="molecule type" value="Genomic_DNA"/>
</dbReference>
<accession>A0A336LKV6</accession>
<proteinExistence type="predicted"/>
<protein>
    <submittedName>
        <fullName evidence="2">CSON009160 protein</fullName>
    </submittedName>
</protein>
<sequence length="119" mass="13673">MEDFAFDFLPKVKFLSLIRADITYLNEDKQFYFDKVVQPSFLCFGCSEARIVLELDHAIEFILKDDKIIHEPRPEGRIVGGKVFEFDNFKSLPAIEEVTETPSDDIAVESTPVIEEPVE</sequence>
<dbReference type="AlphaFoldDB" id="A0A336LKV6"/>
<reference evidence="1" key="1">
    <citation type="submission" date="2018-04" db="EMBL/GenBank/DDBJ databases">
        <authorList>
            <person name="Go L.Y."/>
            <person name="Mitchell J.A."/>
        </authorList>
    </citation>
    <scope>NUCLEOTIDE SEQUENCE</scope>
    <source>
        <tissue evidence="1">Whole organism</tissue>
    </source>
</reference>
<dbReference type="EMBL" id="UFQT01000035">
    <property type="protein sequence ID" value="SSX18335.1"/>
    <property type="molecule type" value="Genomic_DNA"/>
</dbReference>
<evidence type="ECO:0000313" key="2">
    <source>
        <dbReference type="EMBL" id="SSX18335.1"/>
    </source>
</evidence>
<evidence type="ECO:0000313" key="1">
    <source>
        <dbReference type="EMBL" id="SSW97949.1"/>
    </source>
</evidence>
<gene>
    <name evidence="2" type="primary">CSON009160</name>
</gene>
<reference evidence="2" key="2">
    <citation type="submission" date="2018-07" db="EMBL/GenBank/DDBJ databases">
        <authorList>
            <person name="Quirk P.G."/>
            <person name="Krulwich T.A."/>
        </authorList>
    </citation>
    <scope>NUCLEOTIDE SEQUENCE</scope>
</reference>
<name>A0A336LKV6_CULSO</name>